<dbReference type="NCBIfam" id="NF007017">
    <property type="entry name" value="PRK09482.1"/>
    <property type="match status" value="1"/>
</dbReference>
<dbReference type="CDD" id="cd09859">
    <property type="entry name" value="PIN_53EXO"/>
    <property type="match status" value="1"/>
</dbReference>
<dbReference type="InterPro" id="IPR038969">
    <property type="entry name" value="FEN"/>
</dbReference>
<evidence type="ECO:0000256" key="5">
    <source>
        <dbReference type="ARBA" id="ARBA00022842"/>
    </source>
</evidence>
<comment type="cofactor">
    <cofactor evidence="8">
        <name>Mg(2+)</name>
        <dbReference type="ChEBI" id="CHEBI:18420"/>
    </cofactor>
    <text evidence="8">Binds 2 Mg(2+) per subunit. Only one magnesium ion has a direct interaction with the protein, the other interactions are indirect.</text>
</comment>
<dbReference type="Gene3D" id="3.40.50.1010">
    <property type="entry name" value="5'-nuclease"/>
    <property type="match status" value="1"/>
</dbReference>
<dbReference type="SUPFAM" id="SSF47807">
    <property type="entry name" value="5' to 3' exonuclease, C-terminal subdomain"/>
    <property type="match status" value="1"/>
</dbReference>
<dbReference type="PANTHER" id="PTHR42646">
    <property type="entry name" value="FLAP ENDONUCLEASE XNI"/>
    <property type="match status" value="1"/>
</dbReference>
<evidence type="ECO:0000256" key="7">
    <source>
        <dbReference type="ARBA" id="ARBA00023125"/>
    </source>
</evidence>
<feature type="domain" description="5'-3' exonuclease" evidence="9">
    <location>
        <begin position="3"/>
        <end position="254"/>
    </location>
</feature>
<dbReference type="SMART" id="SM00279">
    <property type="entry name" value="HhH2"/>
    <property type="match status" value="1"/>
</dbReference>
<keyword evidence="6 8" id="KW-0630">Potassium</keyword>
<dbReference type="Pfam" id="PF01367">
    <property type="entry name" value="5_3_exonuc"/>
    <property type="match status" value="1"/>
</dbReference>
<comment type="similarity">
    <text evidence="8">Belongs to the Xni family.</text>
</comment>
<evidence type="ECO:0000259" key="9">
    <source>
        <dbReference type="SMART" id="SM00475"/>
    </source>
</evidence>
<dbReference type="SMART" id="SM00475">
    <property type="entry name" value="53EXOc"/>
    <property type="match status" value="1"/>
</dbReference>
<keyword evidence="3 8" id="KW-0255">Endonuclease</keyword>
<dbReference type="InterPro" id="IPR002421">
    <property type="entry name" value="5-3_exonuclease"/>
</dbReference>
<dbReference type="Pfam" id="PF02739">
    <property type="entry name" value="5_3_exonuc_N"/>
    <property type="match status" value="1"/>
</dbReference>
<evidence type="ECO:0000256" key="1">
    <source>
        <dbReference type="ARBA" id="ARBA00022722"/>
    </source>
</evidence>
<dbReference type="InterPro" id="IPR022895">
    <property type="entry name" value="Xni"/>
</dbReference>
<dbReference type="EC" id="3.1.-.-" evidence="8"/>
<dbReference type="Proteomes" id="UP001149400">
    <property type="component" value="Unassembled WGS sequence"/>
</dbReference>
<keyword evidence="2 8" id="KW-0479">Metal-binding</keyword>
<feature type="binding site" evidence="8">
    <location>
        <position position="109"/>
    </location>
    <ligand>
        <name>Mg(2+)</name>
        <dbReference type="ChEBI" id="CHEBI:18420"/>
    </ligand>
</feature>
<keyword evidence="5 8" id="KW-0460">Magnesium</keyword>
<dbReference type="Gene3D" id="1.10.150.20">
    <property type="entry name" value="5' to 3' exonuclease, C-terminal subdomain"/>
    <property type="match status" value="1"/>
</dbReference>
<name>A0ABT5R5F3_9GAMM</name>
<accession>A0ABT5R5F3</accession>
<evidence type="ECO:0000256" key="4">
    <source>
        <dbReference type="ARBA" id="ARBA00022801"/>
    </source>
</evidence>
<keyword evidence="1 8" id="KW-0540">Nuclease</keyword>
<dbReference type="PANTHER" id="PTHR42646:SF2">
    <property type="entry name" value="5'-3' EXONUCLEASE FAMILY PROTEIN"/>
    <property type="match status" value="1"/>
</dbReference>
<dbReference type="InterPro" id="IPR020046">
    <property type="entry name" value="5-3_exonucl_a-hlix_arch_N"/>
</dbReference>
<dbReference type="InterPro" id="IPR008918">
    <property type="entry name" value="HhH2"/>
</dbReference>
<comment type="caution">
    <text evidence="10">The sequence shown here is derived from an EMBL/GenBank/DDBJ whole genome shotgun (WGS) entry which is preliminary data.</text>
</comment>
<keyword evidence="11" id="KW-1185">Reference proteome</keyword>
<gene>
    <name evidence="8 10" type="primary">xni</name>
    <name evidence="8" type="synonym">ygdG</name>
    <name evidence="10" type="ORF">LRP50_19015</name>
</gene>
<dbReference type="InterPro" id="IPR036279">
    <property type="entry name" value="5-3_exonuclease_C_sf"/>
</dbReference>
<dbReference type="HAMAP" id="MF_01192">
    <property type="entry name" value="Xni"/>
    <property type="match status" value="1"/>
</dbReference>
<feature type="region of interest" description="Interaction with DNA" evidence="8">
    <location>
        <begin position="189"/>
        <end position="194"/>
    </location>
</feature>
<feature type="binding site" evidence="8">
    <location>
        <position position="176"/>
    </location>
    <ligand>
        <name>K(+)</name>
        <dbReference type="ChEBI" id="CHEBI:29103"/>
    </ligand>
</feature>
<comment type="caution">
    <text evidence="8">Lacks conserved residue(s) required for the propagation of feature annotation.</text>
</comment>
<comment type="cofactor">
    <cofactor evidence="8">
        <name>K(+)</name>
        <dbReference type="ChEBI" id="CHEBI:29103"/>
    </cofactor>
    <text evidence="8">Binds 1 K(+) per subunit. The potassium ion strongly increases the affinity for DNA.</text>
</comment>
<dbReference type="GO" id="GO:0004519">
    <property type="term" value="F:endonuclease activity"/>
    <property type="evidence" value="ECO:0007669"/>
    <property type="project" value="UniProtKB-KW"/>
</dbReference>
<keyword evidence="4 8" id="KW-0378">Hydrolase</keyword>
<organism evidence="10 11">
    <name type="scientific">Enterovibrio gelatinilyticus</name>
    <dbReference type="NCBI Taxonomy" id="2899819"/>
    <lineage>
        <taxon>Bacteria</taxon>
        <taxon>Pseudomonadati</taxon>
        <taxon>Pseudomonadota</taxon>
        <taxon>Gammaproteobacteria</taxon>
        <taxon>Vibrionales</taxon>
        <taxon>Vibrionaceae</taxon>
        <taxon>Enterovibrio</taxon>
    </lineage>
</organism>
<dbReference type="CDD" id="cd09898">
    <property type="entry name" value="H3TH_53EXO"/>
    <property type="match status" value="1"/>
</dbReference>
<proteinExistence type="inferred from homology"/>
<evidence type="ECO:0000256" key="3">
    <source>
        <dbReference type="ARBA" id="ARBA00022759"/>
    </source>
</evidence>
<reference evidence="10" key="1">
    <citation type="submission" date="2021-12" db="EMBL/GenBank/DDBJ databases">
        <title>Enterovibrio ZSDZ35 sp. nov. and Enterovibrio ZSDZ42 sp. nov., isolated from coastal seawater in Qingdao.</title>
        <authorList>
            <person name="Zhang P."/>
        </authorList>
    </citation>
    <scope>NUCLEOTIDE SEQUENCE</scope>
    <source>
        <strain evidence="10">ZSDZ42</strain>
    </source>
</reference>
<keyword evidence="7 8" id="KW-0238">DNA-binding</keyword>
<dbReference type="SUPFAM" id="SSF88723">
    <property type="entry name" value="PIN domain-like"/>
    <property type="match status" value="1"/>
</dbReference>
<evidence type="ECO:0000313" key="10">
    <source>
        <dbReference type="EMBL" id="MDD1795224.1"/>
    </source>
</evidence>
<evidence type="ECO:0000256" key="8">
    <source>
        <dbReference type="HAMAP-Rule" id="MF_01192"/>
    </source>
</evidence>
<evidence type="ECO:0000313" key="11">
    <source>
        <dbReference type="Proteomes" id="UP001149400"/>
    </source>
</evidence>
<protein>
    <recommendedName>
        <fullName evidence="8">Flap endonuclease Xni</fullName>
        <shortName evidence="8">FEN</shortName>
        <ecNumber evidence="8">3.1.-.-</ecNumber>
    </recommendedName>
</protein>
<sequence>MSIHLVIIDAMNLIRRVHAAQPNPDDIASTAQVCCRALNKIIRSSDPTHMVAVFDHTEQDRGWRAELIPEYKQGRKPMPEPLHDGLSIIQDAFWDMGIDSLLSSGDEADDMIATLAVKVASKNGQVTVVSTDKGYCQLLQPTLRIRDYFQQRWLDSPFIEKEFAVLPTQLVDYWGLVGISSSGVSGVPGIGPKTAATLLQRYTTLAHIFAADDIEPKWQKKLEGNQELAQRCKQVATLKTDIALGFNLQDIRYMPNAKTEQ</sequence>
<feature type="binding site" evidence="8">
    <location>
        <position position="187"/>
    </location>
    <ligand>
        <name>K(+)</name>
        <dbReference type="ChEBI" id="CHEBI:29103"/>
    </ligand>
</feature>
<dbReference type="GO" id="GO:0016787">
    <property type="term" value="F:hydrolase activity"/>
    <property type="evidence" value="ECO:0007669"/>
    <property type="project" value="UniProtKB-KW"/>
</dbReference>
<feature type="binding site" evidence="8">
    <location>
        <position position="190"/>
    </location>
    <ligand>
        <name>K(+)</name>
        <dbReference type="ChEBI" id="CHEBI:29103"/>
    </ligand>
</feature>
<dbReference type="RefSeq" id="WP_274166030.1">
    <property type="nucleotide sequence ID" value="NZ_JAJUBC010000026.1"/>
</dbReference>
<dbReference type="InterPro" id="IPR029060">
    <property type="entry name" value="PIN-like_dom_sf"/>
</dbReference>
<dbReference type="InterPro" id="IPR020045">
    <property type="entry name" value="DNA_polI_H3TH"/>
</dbReference>
<dbReference type="EMBL" id="JAJUBC010000026">
    <property type="protein sequence ID" value="MDD1795224.1"/>
    <property type="molecule type" value="Genomic_DNA"/>
</dbReference>
<evidence type="ECO:0000256" key="2">
    <source>
        <dbReference type="ARBA" id="ARBA00022723"/>
    </source>
</evidence>
<comment type="function">
    <text evidence="8">Has flap endonuclease activity. During DNA replication, flap endonucleases cleave the 5'-overhanging flap structure that is generated by displacement synthesis when DNA polymerase encounters the 5'-end of a downstream Okazaki fragment.</text>
</comment>
<evidence type="ECO:0000256" key="6">
    <source>
        <dbReference type="ARBA" id="ARBA00022958"/>
    </source>
</evidence>